<keyword evidence="2" id="KW-1185">Reference proteome</keyword>
<dbReference type="Proteomes" id="UP000523795">
    <property type="component" value="Unassembled WGS sequence"/>
</dbReference>
<gene>
    <name evidence="1" type="ORF">HER39_04340</name>
</gene>
<comment type="caution">
    <text evidence="1">The sequence shown here is derived from an EMBL/GenBank/DDBJ whole genome shotgun (WGS) entry which is preliminary data.</text>
</comment>
<dbReference type="EMBL" id="JAAZSR010000040">
    <property type="protein sequence ID" value="NKX49813.1"/>
    <property type="molecule type" value="Genomic_DNA"/>
</dbReference>
<feature type="non-terminal residue" evidence="1">
    <location>
        <position position="1"/>
    </location>
</feature>
<evidence type="ECO:0008006" key="3">
    <source>
        <dbReference type="Google" id="ProtNLM"/>
    </source>
</evidence>
<reference evidence="1 2" key="1">
    <citation type="submission" date="2020-04" db="EMBL/GenBank/DDBJ databases">
        <authorList>
            <person name="Liu S."/>
        </authorList>
    </citation>
    <scope>NUCLEOTIDE SEQUENCE [LARGE SCALE GENOMIC DNA]</scope>
    <source>
        <strain evidence="1 2">CGMCC 1.15091</strain>
    </source>
</reference>
<organism evidence="1 2">
    <name type="scientific">Arthrobacter deserti</name>
    <dbReference type="NCBI Taxonomy" id="1742687"/>
    <lineage>
        <taxon>Bacteria</taxon>
        <taxon>Bacillati</taxon>
        <taxon>Actinomycetota</taxon>
        <taxon>Actinomycetes</taxon>
        <taxon>Micrococcales</taxon>
        <taxon>Micrococcaceae</taxon>
        <taxon>Arthrobacter</taxon>
    </lineage>
</organism>
<name>A0ABX1JKJ9_9MICC</name>
<accession>A0ABX1JKJ9</accession>
<evidence type="ECO:0000313" key="1">
    <source>
        <dbReference type="EMBL" id="NKX49813.1"/>
    </source>
</evidence>
<proteinExistence type="predicted"/>
<evidence type="ECO:0000313" key="2">
    <source>
        <dbReference type="Proteomes" id="UP000523795"/>
    </source>
</evidence>
<sequence>GDILPSSSAAVNAVSRGNPMFVLALLAQARRDGSLTERNGVWMLTRQHLSADLRLRDLVRGHLGRHAESSRDVLETVALAVPLPLAVLLQTVSGEQVDSLVQDGIITVNEGSDRLVRIAHPLFGEVIRSAVPTGRSLQIRQRIIPLLETRAPAGDRFLRFVDWSLDCGQPVPAGRLLAAAALANSCLDSRRALRAAQAVTDPAYSEAARIEVARAHVQLDDYDRARQVLDGLMEQATDLGTLRAAALLEARVCAAGTDASPLAELAGRWSAAIDRVLAADTAGRLRVAGRAARTGVRLLELYALVLEGRYGGTEAELNRILAESGAHPAIGPAGRALLGDVLIATGRADAGLKLTGEAMCQLTD</sequence>
<protein>
    <recommendedName>
        <fullName evidence="3">LuxR family transcriptional regulator</fullName>
    </recommendedName>
</protein>
<feature type="non-terminal residue" evidence="1">
    <location>
        <position position="364"/>
    </location>
</feature>